<dbReference type="NCBIfam" id="NF000592">
    <property type="entry name" value="PRK00013.1"/>
    <property type="match status" value="1"/>
</dbReference>
<name>A0A8J3YW65_9ACTN</name>
<dbReference type="Gene3D" id="3.30.260.10">
    <property type="entry name" value="TCP-1-like chaperonin intermediate domain"/>
    <property type="match status" value="1"/>
</dbReference>
<sequence>MAKIIAFDEEARRGLERGMNVLADAVKVTLGPKGRNVVLEKKWGAPTITNDGVSIAKEIELEEPYEKIGAELVKEVAKKTDDVAGDGTTTATVLAQALVREGLRNVAAGANPMALKRGIEAAVAAVAEHLAQLSKEVETKEQIASVAAISAADPTVGEIIAEAMDKVGKEGVITVEESNTFGLELELTEGMRFDKGYISPYFMTDPERMEAVLEDPYILIVDSKISAVKDLLPILEKVMQSGKPLLIIAEDVEGEALATLIVNKIRGTFKSVAVKAPGFGDRRKAMLGDIGILTGGEPVSETLGIKVENVTLDMLGRARKVQVTKDETTIVDGAGNDEQIKGRVAQIRAEIEKSDSDYDREKLQERLAKLAGGVAVVKIGAATEVELKERKHRIEDAVRAARAGVEEGMVPGGGVALVQAGKNAFEKLDLQGDEATGANIVKVALDAPLRQIAVNAGLEGGVIVEKVRNLEPGKGLNAATGEYVDMLAAGIIDPTKVTRSALQNAASIAALFLTTEAVVADKPEKEKAPAAPGGGGDMDF</sequence>
<dbReference type="GO" id="GO:0009408">
    <property type="term" value="P:response to heat"/>
    <property type="evidence" value="ECO:0007669"/>
    <property type="project" value="UniProtKB-ARBA"/>
</dbReference>
<comment type="similarity">
    <text evidence="1 3 4">Belongs to the chaperonin (HSP60) family.</text>
</comment>
<evidence type="ECO:0000256" key="2">
    <source>
        <dbReference type="ARBA" id="ARBA00023186"/>
    </source>
</evidence>
<dbReference type="PRINTS" id="PR00298">
    <property type="entry name" value="CHAPERONIN60"/>
</dbReference>
<evidence type="ECO:0000256" key="4">
    <source>
        <dbReference type="RuleBase" id="RU000418"/>
    </source>
</evidence>
<dbReference type="FunFam" id="3.50.7.10:FF:000001">
    <property type="entry name" value="60 kDa chaperonin"/>
    <property type="match status" value="1"/>
</dbReference>
<dbReference type="SUPFAM" id="SSF52029">
    <property type="entry name" value="GroEL apical domain-like"/>
    <property type="match status" value="1"/>
</dbReference>
<dbReference type="Gene3D" id="3.50.7.10">
    <property type="entry name" value="GroEL"/>
    <property type="match status" value="1"/>
</dbReference>
<dbReference type="GO" id="GO:0051082">
    <property type="term" value="F:unfolded protein binding"/>
    <property type="evidence" value="ECO:0007669"/>
    <property type="project" value="UniProtKB-UniRule"/>
</dbReference>
<comment type="caution">
    <text evidence="3">Lacks conserved residue(s) required for the propagation of feature annotation.</text>
</comment>
<dbReference type="Gene3D" id="1.10.560.10">
    <property type="entry name" value="GroEL-like equatorial domain"/>
    <property type="match status" value="1"/>
</dbReference>
<dbReference type="NCBIfam" id="NF009489">
    <property type="entry name" value="PRK12851.1"/>
    <property type="match status" value="1"/>
</dbReference>
<organism evidence="6 7">
    <name type="scientific">Virgisporangium aliadipatigenens</name>
    <dbReference type="NCBI Taxonomy" id="741659"/>
    <lineage>
        <taxon>Bacteria</taxon>
        <taxon>Bacillati</taxon>
        <taxon>Actinomycetota</taxon>
        <taxon>Actinomycetes</taxon>
        <taxon>Micromonosporales</taxon>
        <taxon>Micromonosporaceae</taxon>
        <taxon>Virgisporangium</taxon>
    </lineage>
</organism>
<keyword evidence="3" id="KW-0067">ATP-binding</keyword>
<dbReference type="HAMAP" id="MF_00600">
    <property type="entry name" value="CH60"/>
    <property type="match status" value="1"/>
</dbReference>
<keyword evidence="3" id="KW-0963">Cytoplasm</keyword>
<reference evidence="6" key="1">
    <citation type="submission" date="2021-01" db="EMBL/GenBank/DDBJ databases">
        <title>Whole genome shotgun sequence of Virgisporangium aliadipatigenens NBRC 105644.</title>
        <authorList>
            <person name="Komaki H."/>
            <person name="Tamura T."/>
        </authorList>
    </citation>
    <scope>NUCLEOTIDE SEQUENCE</scope>
    <source>
        <strain evidence="6">NBRC 105644</strain>
    </source>
</reference>
<comment type="caution">
    <text evidence="6">The sequence shown here is derived from an EMBL/GenBank/DDBJ whole genome shotgun (WGS) entry which is preliminary data.</text>
</comment>
<dbReference type="EC" id="5.6.1.7" evidence="3"/>
<feature type="binding site" evidence="3">
    <location>
        <begin position="29"/>
        <end position="32"/>
    </location>
    <ligand>
        <name>ATP</name>
        <dbReference type="ChEBI" id="CHEBI:30616"/>
    </ligand>
</feature>
<evidence type="ECO:0000313" key="6">
    <source>
        <dbReference type="EMBL" id="GIJ51592.1"/>
    </source>
</evidence>
<dbReference type="InterPro" id="IPR002423">
    <property type="entry name" value="Cpn60/GroEL/TCP-1"/>
</dbReference>
<comment type="function">
    <text evidence="3 5">Together with its co-chaperonin GroES, plays an essential role in assisting protein folding. The GroEL-GroES system forms a nano-cage that allows encapsulation of the non-native substrate proteins and provides a physical environment optimized to promote and accelerate protein folding.</text>
</comment>
<dbReference type="GO" id="GO:0005737">
    <property type="term" value="C:cytoplasm"/>
    <property type="evidence" value="ECO:0007669"/>
    <property type="project" value="UniProtKB-SubCell"/>
</dbReference>
<comment type="subcellular location">
    <subcellularLocation>
        <location evidence="3">Cytoplasm</location>
    </subcellularLocation>
</comment>
<gene>
    <name evidence="6" type="primary">groL2</name>
    <name evidence="3" type="synonym">groEL</name>
    <name evidence="3" type="synonym">groL</name>
    <name evidence="6" type="ORF">Val02_84780</name>
</gene>
<dbReference type="GO" id="GO:0042026">
    <property type="term" value="P:protein refolding"/>
    <property type="evidence" value="ECO:0007669"/>
    <property type="project" value="UniProtKB-UniRule"/>
</dbReference>
<accession>A0A8J3YW65</accession>
<evidence type="ECO:0000256" key="5">
    <source>
        <dbReference type="RuleBase" id="RU000419"/>
    </source>
</evidence>
<dbReference type="CDD" id="cd03344">
    <property type="entry name" value="GroEL"/>
    <property type="match status" value="1"/>
</dbReference>
<dbReference type="RefSeq" id="WP_203904993.1">
    <property type="nucleotide sequence ID" value="NZ_BOPF01000051.1"/>
</dbReference>
<feature type="binding site" evidence="3">
    <location>
        <begin position="477"/>
        <end position="479"/>
    </location>
    <ligand>
        <name>ATP</name>
        <dbReference type="ChEBI" id="CHEBI:30616"/>
    </ligand>
</feature>
<keyword evidence="7" id="KW-1185">Reference proteome</keyword>
<feature type="binding site" evidence="3">
    <location>
        <position position="413"/>
    </location>
    <ligand>
        <name>ATP</name>
        <dbReference type="ChEBI" id="CHEBI:30616"/>
    </ligand>
</feature>
<dbReference type="SUPFAM" id="SSF54849">
    <property type="entry name" value="GroEL-intermediate domain like"/>
    <property type="match status" value="1"/>
</dbReference>
<protein>
    <recommendedName>
        <fullName evidence="3">Chaperonin GroEL</fullName>
        <ecNumber evidence="3">5.6.1.7</ecNumber>
    </recommendedName>
    <alternativeName>
        <fullName evidence="3">60 kDa chaperonin</fullName>
    </alternativeName>
    <alternativeName>
        <fullName evidence="3">Chaperonin-60</fullName>
        <shortName evidence="3">Cpn60</shortName>
    </alternativeName>
</protein>
<evidence type="ECO:0000256" key="3">
    <source>
        <dbReference type="HAMAP-Rule" id="MF_00600"/>
    </source>
</evidence>
<dbReference type="PANTHER" id="PTHR45633">
    <property type="entry name" value="60 KDA HEAT SHOCK PROTEIN, MITOCHONDRIAL"/>
    <property type="match status" value="1"/>
</dbReference>
<dbReference type="GO" id="GO:0140662">
    <property type="term" value="F:ATP-dependent protein folding chaperone"/>
    <property type="evidence" value="ECO:0007669"/>
    <property type="project" value="InterPro"/>
</dbReference>
<dbReference type="InterPro" id="IPR001844">
    <property type="entry name" value="Cpn60/GroEL"/>
</dbReference>
<keyword evidence="3" id="KW-0547">Nucleotide-binding</keyword>
<comment type="subunit">
    <text evidence="3 5">Forms a cylinder of 14 subunits composed of two heptameric rings stacked back-to-back. Interacts with the co-chaperonin GroES.</text>
</comment>
<dbReference type="InterPro" id="IPR027413">
    <property type="entry name" value="GROEL-like_equatorial_sf"/>
</dbReference>
<proteinExistence type="inferred from homology"/>
<evidence type="ECO:0000313" key="7">
    <source>
        <dbReference type="Proteomes" id="UP000619260"/>
    </source>
</evidence>
<dbReference type="InterPro" id="IPR027409">
    <property type="entry name" value="GroEL-like_apical_dom_sf"/>
</dbReference>
<dbReference type="AlphaFoldDB" id="A0A8J3YW65"/>
<dbReference type="GO" id="GO:0005524">
    <property type="term" value="F:ATP binding"/>
    <property type="evidence" value="ECO:0007669"/>
    <property type="project" value="UniProtKB-UniRule"/>
</dbReference>
<dbReference type="NCBIfam" id="TIGR02348">
    <property type="entry name" value="GroEL"/>
    <property type="match status" value="1"/>
</dbReference>
<dbReference type="SUPFAM" id="SSF48592">
    <property type="entry name" value="GroEL equatorial domain-like"/>
    <property type="match status" value="1"/>
</dbReference>
<dbReference type="NCBIfam" id="NF009487">
    <property type="entry name" value="PRK12849.1"/>
    <property type="match status" value="1"/>
</dbReference>
<dbReference type="NCBIfam" id="NF009488">
    <property type="entry name" value="PRK12850.1"/>
    <property type="match status" value="1"/>
</dbReference>
<dbReference type="GO" id="GO:0016853">
    <property type="term" value="F:isomerase activity"/>
    <property type="evidence" value="ECO:0007669"/>
    <property type="project" value="UniProtKB-KW"/>
</dbReference>
<dbReference type="Proteomes" id="UP000619260">
    <property type="component" value="Unassembled WGS sequence"/>
</dbReference>
<dbReference type="EMBL" id="BOPF01000051">
    <property type="protein sequence ID" value="GIJ51592.1"/>
    <property type="molecule type" value="Genomic_DNA"/>
</dbReference>
<evidence type="ECO:0000256" key="1">
    <source>
        <dbReference type="ARBA" id="ARBA00006607"/>
    </source>
</evidence>
<keyword evidence="2 3" id="KW-0143">Chaperone</keyword>
<keyword evidence="3" id="KW-0413">Isomerase</keyword>
<dbReference type="InterPro" id="IPR027410">
    <property type="entry name" value="TCP-1-like_intermed_sf"/>
</dbReference>
<feature type="binding site" evidence="3">
    <location>
        <begin position="86"/>
        <end position="90"/>
    </location>
    <ligand>
        <name>ATP</name>
        <dbReference type="ChEBI" id="CHEBI:30616"/>
    </ligand>
</feature>
<dbReference type="Pfam" id="PF00118">
    <property type="entry name" value="Cpn60_TCP1"/>
    <property type="match status" value="1"/>
</dbReference>
<feature type="binding site" evidence="3">
    <location>
        <position position="493"/>
    </location>
    <ligand>
        <name>ATP</name>
        <dbReference type="ChEBI" id="CHEBI:30616"/>
    </ligand>
</feature>